<evidence type="ECO:0000313" key="2">
    <source>
        <dbReference type="EMBL" id="ANO49824.1"/>
    </source>
</evidence>
<dbReference type="SUPFAM" id="SSF50129">
    <property type="entry name" value="GroES-like"/>
    <property type="match status" value="1"/>
</dbReference>
<dbReference type="Pfam" id="PF08240">
    <property type="entry name" value="ADH_N"/>
    <property type="match status" value="1"/>
</dbReference>
<dbReference type="Proteomes" id="UP000092695">
    <property type="component" value="Chromosome"/>
</dbReference>
<accession>A0A193LBP8</accession>
<dbReference type="STRING" id="1548547.BA177_00080"/>
<dbReference type="CDD" id="cd05280">
    <property type="entry name" value="MDR_yhdh_yhfp"/>
    <property type="match status" value="1"/>
</dbReference>
<dbReference type="Pfam" id="PF00107">
    <property type="entry name" value="ADH_zinc_N"/>
    <property type="match status" value="1"/>
</dbReference>
<dbReference type="Gene3D" id="3.90.180.10">
    <property type="entry name" value="Medium-chain alcohol dehydrogenases, catalytic domain"/>
    <property type="match status" value="1"/>
</dbReference>
<feature type="domain" description="Enoyl reductase (ER)" evidence="1">
    <location>
        <begin position="18"/>
        <end position="329"/>
    </location>
</feature>
<dbReference type="KEGG" id="woc:BA177_00080"/>
<dbReference type="InterPro" id="IPR013154">
    <property type="entry name" value="ADH-like_N"/>
</dbReference>
<dbReference type="InterPro" id="IPR014188">
    <property type="entry name" value="Acrylyl-CoA_reductase_AcuI"/>
</dbReference>
<keyword evidence="3" id="KW-1185">Reference proteome</keyword>
<dbReference type="RefSeq" id="WP_068611620.1">
    <property type="nucleotide sequence ID" value="NZ_CP016268.1"/>
</dbReference>
<dbReference type="AlphaFoldDB" id="A0A193LBP8"/>
<organism evidence="2 3">
    <name type="scientific">Woeseia oceani</name>
    <dbReference type="NCBI Taxonomy" id="1548547"/>
    <lineage>
        <taxon>Bacteria</taxon>
        <taxon>Pseudomonadati</taxon>
        <taxon>Pseudomonadota</taxon>
        <taxon>Gammaproteobacteria</taxon>
        <taxon>Woeseiales</taxon>
        <taxon>Woeseiaceae</taxon>
        <taxon>Woeseia</taxon>
    </lineage>
</organism>
<dbReference type="PANTHER" id="PTHR43677:SF1">
    <property type="entry name" value="ACRYLYL-COA REDUCTASE ACUI-RELATED"/>
    <property type="match status" value="1"/>
</dbReference>
<dbReference type="OrthoDB" id="9782155at2"/>
<dbReference type="SUPFAM" id="SSF51735">
    <property type="entry name" value="NAD(P)-binding Rossmann-fold domains"/>
    <property type="match status" value="1"/>
</dbReference>
<dbReference type="PANTHER" id="PTHR43677">
    <property type="entry name" value="SHORT-CHAIN DEHYDROGENASE/REDUCTASE"/>
    <property type="match status" value="1"/>
</dbReference>
<sequence length="332" mass="35280">MSSTEKFRAYRIDKDENGVKAGFCELGLDDLSSGDVVIRVSHSTINYKDALAATGAGRILRSYPLVGGIDLAGTVEPSENPVLEPGTRVVVNGCGLSETRDGGYAEFARVPADSVITLPTGISQLLAMQLGTAGYTAALAIHRLEQNGQLPENGPIVVTGATGGVGSIAIDMLAGRGYEVVAVTGKAEQADYLKSIGAQRVLLRDEIDFGTRPMEKAEWAGAIDNLGGEVLSWLVRTTQYGGNIASIGLAASHELQTTVLPFILRAVCLLGINSVETPRLLRQAVWNRIGGDLRPQHLDAIATETVAFDDLPQHFQRYIDGKVTGRLVVTIP</sequence>
<reference evidence="2 3" key="1">
    <citation type="submission" date="2016-06" db="EMBL/GenBank/DDBJ databases">
        <title>Complete genome sequence of a deep-branching marine Gamma Proteobacterium Woeseia oceani type strain XK5.</title>
        <authorList>
            <person name="Mu D."/>
            <person name="Du Z."/>
        </authorList>
    </citation>
    <scope>NUCLEOTIDE SEQUENCE [LARGE SCALE GENOMIC DNA]</scope>
    <source>
        <strain evidence="2 3">XK5</strain>
    </source>
</reference>
<dbReference type="SMART" id="SM00829">
    <property type="entry name" value="PKS_ER"/>
    <property type="match status" value="1"/>
</dbReference>
<dbReference type="InterPro" id="IPR011032">
    <property type="entry name" value="GroES-like_sf"/>
</dbReference>
<evidence type="ECO:0000313" key="3">
    <source>
        <dbReference type="Proteomes" id="UP000092695"/>
    </source>
</evidence>
<proteinExistence type="predicted"/>
<protein>
    <submittedName>
        <fullName evidence="2">Quinone oxidoreductase</fullName>
    </submittedName>
</protein>
<dbReference type="EMBL" id="CP016268">
    <property type="protein sequence ID" value="ANO49824.1"/>
    <property type="molecule type" value="Genomic_DNA"/>
</dbReference>
<dbReference type="GO" id="GO:0043957">
    <property type="term" value="F:acryloyl-CoA reductase (NADPH) activity"/>
    <property type="evidence" value="ECO:0007669"/>
    <property type="project" value="TreeGrafter"/>
</dbReference>
<dbReference type="NCBIfam" id="TIGR02823">
    <property type="entry name" value="oxido_YhdH"/>
    <property type="match status" value="1"/>
</dbReference>
<dbReference type="InterPro" id="IPR013149">
    <property type="entry name" value="ADH-like_C"/>
</dbReference>
<evidence type="ECO:0000259" key="1">
    <source>
        <dbReference type="SMART" id="SM00829"/>
    </source>
</evidence>
<dbReference type="InterPro" id="IPR020843">
    <property type="entry name" value="ER"/>
</dbReference>
<dbReference type="InterPro" id="IPR051397">
    <property type="entry name" value="Zn-ADH-like_protein"/>
</dbReference>
<gene>
    <name evidence="2" type="ORF">BA177_00080</name>
</gene>
<dbReference type="InterPro" id="IPR036291">
    <property type="entry name" value="NAD(P)-bd_dom_sf"/>
</dbReference>
<name>A0A193LBP8_9GAMM</name>
<dbReference type="Gene3D" id="3.40.50.720">
    <property type="entry name" value="NAD(P)-binding Rossmann-like Domain"/>
    <property type="match status" value="1"/>
</dbReference>